<feature type="transmembrane region" description="Helical" evidence="1">
    <location>
        <begin position="16"/>
        <end position="38"/>
    </location>
</feature>
<dbReference type="InterPro" id="IPR012171">
    <property type="entry name" value="Fatty_acid_desaturase"/>
</dbReference>
<keyword evidence="1" id="KW-1133">Transmembrane helix</keyword>
<dbReference type="EC" id="1.14.19.-" evidence="3"/>
<feature type="transmembrane region" description="Helical" evidence="1">
    <location>
        <begin position="173"/>
        <end position="195"/>
    </location>
</feature>
<sequence length="330" mass="36514">MQLTRHCLHYKDAQPAVALTQLANTLLPFLALAGLMLWGVSLGWWPLLVLTIPAGGLLVRLFIFQHDCGHGSFLRTRTANDRLGLALSLLTVTPYGCWRRAHALHHATTGNLGKRGTGDILTLTVREYRARPRWGRLLYRAYRNPLLLVLVGSPLNFLILQRLPGGMGLPWRAAWREVCLLNLAIAALGAALAWAVGGIGTVLLVAVPTISVAAWIGGWLFFVQHQHEGAVWEAPGNWEFHRAALAGSSYYCLPRPLQWLTGNVGLHHVHHLNSRIPNYRLQECLDGHEALGRLGRLTLAASFRCCGLALWDEDARRLVGFAASRRVAVR</sequence>
<keyword evidence="1" id="KW-0472">Membrane</keyword>
<evidence type="ECO:0000313" key="3">
    <source>
        <dbReference type="EMBL" id="MFC7333897.1"/>
    </source>
</evidence>
<dbReference type="Pfam" id="PF00487">
    <property type="entry name" value="FA_desaturase"/>
    <property type="match status" value="1"/>
</dbReference>
<keyword evidence="1" id="KW-0812">Transmembrane</keyword>
<dbReference type="EMBL" id="JBHTCM010000010">
    <property type="protein sequence ID" value="MFC7333897.1"/>
    <property type="molecule type" value="Genomic_DNA"/>
</dbReference>
<organism evidence="3 4">
    <name type="scientific">Rhodocista pekingensis</name>
    <dbReference type="NCBI Taxonomy" id="201185"/>
    <lineage>
        <taxon>Bacteria</taxon>
        <taxon>Pseudomonadati</taxon>
        <taxon>Pseudomonadota</taxon>
        <taxon>Alphaproteobacteria</taxon>
        <taxon>Rhodospirillales</taxon>
        <taxon>Azospirillaceae</taxon>
        <taxon>Rhodocista</taxon>
    </lineage>
</organism>
<keyword evidence="3" id="KW-0560">Oxidoreductase</keyword>
<feature type="transmembrane region" description="Helical" evidence="1">
    <location>
        <begin position="202"/>
        <end position="222"/>
    </location>
</feature>
<proteinExistence type="predicted"/>
<dbReference type="CDD" id="cd03507">
    <property type="entry name" value="Delta12-FADS-like"/>
    <property type="match status" value="1"/>
</dbReference>
<reference evidence="4" key="1">
    <citation type="journal article" date="2019" name="Int. J. Syst. Evol. Microbiol.">
        <title>The Global Catalogue of Microorganisms (GCM) 10K type strain sequencing project: providing services to taxonomists for standard genome sequencing and annotation.</title>
        <authorList>
            <consortium name="The Broad Institute Genomics Platform"/>
            <consortium name="The Broad Institute Genome Sequencing Center for Infectious Disease"/>
            <person name="Wu L."/>
            <person name="Ma J."/>
        </authorList>
    </citation>
    <scope>NUCLEOTIDE SEQUENCE [LARGE SCALE GENOMIC DNA]</scope>
    <source>
        <strain evidence="4">CGMCC 1.16275</strain>
    </source>
</reference>
<evidence type="ECO:0000259" key="2">
    <source>
        <dbReference type="Pfam" id="PF00487"/>
    </source>
</evidence>
<name>A0ABW2KVG4_9PROT</name>
<dbReference type="InterPro" id="IPR005804">
    <property type="entry name" value="FA_desaturase_dom"/>
</dbReference>
<dbReference type="PANTHER" id="PTHR19353">
    <property type="entry name" value="FATTY ACID DESATURASE 2"/>
    <property type="match status" value="1"/>
</dbReference>
<keyword evidence="4" id="KW-1185">Reference proteome</keyword>
<dbReference type="PANTHER" id="PTHR19353:SF73">
    <property type="entry name" value="FATTY ACID DESATURASE"/>
    <property type="match status" value="1"/>
</dbReference>
<comment type="caution">
    <text evidence="3">The sequence shown here is derived from an EMBL/GenBank/DDBJ whole genome shotgun (WGS) entry which is preliminary data.</text>
</comment>
<evidence type="ECO:0000256" key="1">
    <source>
        <dbReference type="SAM" id="Phobius"/>
    </source>
</evidence>
<gene>
    <name evidence="3" type="ORF">ACFQPS_12055</name>
</gene>
<dbReference type="RefSeq" id="WP_377359272.1">
    <property type="nucleotide sequence ID" value="NZ_JBHTCM010000010.1"/>
</dbReference>
<protein>
    <submittedName>
        <fullName evidence="3">Fatty acid desaturase</fullName>
        <ecNumber evidence="3">1.14.19.-</ecNumber>
    </submittedName>
</protein>
<dbReference type="Proteomes" id="UP001596456">
    <property type="component" value="Unassembled WGS sequence"/>
</dbReference>
<feature type="domain" description="Fatty acid desaturase" evidence="2">
    <location>
        <begin position="44"/>
        <end position="287"/>
    </location>
</feature>
<evidence type="ECO:0000313" key="4">
    <source>
        <dbReference type="Proteomes" id="UP001596456"/>
    </source>
</evidence>
<accession>A0ABW2KVG4</accession>
<feature type="transmembrane region" description="Helical" evidence="1">
    <location>
        <begin position="44"/>
        <end position="63"/>
    </location>
</feature>
<dbReference type="GO" id="GO:0016491">
    <property type="term" value="F:oxidoreductase activity"/>
    <property type="evidence" value="ECO:0007669"/>
    <property type="project" value="UniProtKB-KW"/>
</dbReference>